<protein>
    <recommendedName>
        <fullName evidence="1">Integrase core domain-containing protein</fullName>
    </recommendedName>
</protein>
<dbReference type="PANTHER" id="PTHR46791">
    <property type="entry name" value="EXPRESSED PROTEIN"/>
    <property type="match status" value="1"/>
</dbReference>
<dbReference type="InParanoid" id="A0A5N4AEV0"/>
<evidence type="ECO:0000313" key="2">
    <source>
        <dbReference type="EMBL" id="KAB0795826.1"/>
    </source>
</evidence>
<dbReference type="Proteomes" id="UP000327044">
    <property type="component" value="Unassembled WGS sequence"/>
</dbReference>
<gene>
    <name evidence="3" type="ORF">PPYR_04655</name>
    <name evidence="2" type="ORF">PPYR_09887</name>
</gene>
<dbReference type="Pfam" id="PF24764">
    <property type="entry name" value="rva_4"/>
    <property type="match status" value="1"/>
</dbReference>
<proteinExistence type="predicted"/>
<sequence>MDEVINFYFTLGFRQMEILSCLYLIHNEIISKRTLQRKLKAMGLYRRKNVSDVITIATFIKRNLETYGQLHGYRWMHLKCLQNGLVVTQQMVRILLQTLDPEGVEIRTRRRLRRRQYRNKGPNFLWHMDCYDKLKPFGICISGCIDGFSRNIIWLRAGNNSNDPRVIASYYIDVVLSIEGCPKTVRADLGTENGVVEQLQLYLRENKWHSEPLCSLPPFLYGTSPANQRIEAWWAILRKQYSQFWINLFHELKDNGQFSGSYLDKSLIQFCFLRLIQKELDIVATEWNMHRISSSRNSVSPRGRPFVMYHMPEIYQSRDYLCKVSIEHINLCREFCAVIDEKPCDSDVYELSAILMAENQLALPENPYDAVDLYIILRDMLLNVL</sequence>
<evidence type="ECO:0000259" key="1">
    <source>
        <dbReference type="Pfam" id="PF24764"/>
    </source>
</evidence>
<feature type="domain" description="Integrase core" evidence="1">
    <location>
        <begin position="117"/>
        <end position="298"/>
    </location>
</feature>
<dbReference type="PANTHER" id="PTHR46791:SF13">
    <property type="entry name" value="CLR5 DOMAIN-CONTAINING PROTEIN"/>
    <property type="match status" value="1"/>
</dbReference>
<comment type="caution">
    <text evidence="2">The sequence shown here is derived from an EMBL/GenBank/DDBJ whole genome shotgun (WGS) entry which is preliminary data.</text>
</comment>
<dbReference type="EMBL" id="VVIM01000002">
    <property type="protein sequence ID" value="KAB0802469.1"/>
    <property type="molecule type" value="Genomic_DNA"/>
</dbReference>
<dbReference type="OrthoDB" id="6747988at2759"/>
<reference evidence="2" key="2">
    <citation type="submission" date="2019-08" db="EMBL/GenBank/DDBJ databases">
        <authorList>
            <consortium name="Photinus pyralis genome working group"/>
            <person name="Fallon T.R."/>
            <person name="Sander Lower S.E."/>
            <person name="Weng J.-K."/>
        </authorList>
    </citation>
    <scope>NUCLEOTIDE SEQUENCE</scope>
    <source>
        <strain evidence="2">1611_PpyrPB1</strain>
        <tissue evidence="2">Whole body</tissue>
    </source>
</reference>
<evidence type="ECO:0000313" key="4">
    <source>
        <dbReference type="Proteomes" id="UP000327044"/>
    </source>
</evidence>
<organism evidence="2 4">
    <name type="scientific">Photinus pyralis</name>
    <name type="common">Common eastern firefly</name>
    <name type="synonym">Lampyris pyralis</name>
    <dbReference type="NCBI Taxonomy" id="7054"/>
    <lineage>
        <taxon>Eukaryota</taxon>
        <taxon>Metazoa</taxon>
        <taxon>Ecdysozoa</taxon>
        <taxon>Arthropoda</taxon>
        <taxon>Hexapoda</taxon>
        <taxon>Insecta</taxon>
        <taxon>Pterygota</taxon>
        <taxon>Neoptera</taxon>
        <taxon>Endopterygota</taxon>
        <taxon>Coleoptera</taxon>
        <taxon>Polyphaga</taxon>
        <taxon>Elateriformia</taxon>
        <taxon>Elateroidea</taxon>
        <taxon>Lampyridae</taxon>
        <taxon>Lampyrinae</taxon>
        <taxon>Photinus</taxon>
    </lineage>
</organism>
<name>A0A5N4AEV0_PHOPY</name>
<accession>A0A5N4AEV0</accession>
<dbReference type="AlphaFoldDB" id="A0A5N4AEV0"/>
<dbReference type="InterPro" id="IPR058913">
    <property type="entry name" value="Integrase_dom_put"/>
</dbReference>
<dbReference type="EMBL" id="VVIM01000007">
    <property type="protein sequence ID" value="KAB0795826.1"/>
    <property type="molecule type" value="Genomic_DNA"/>
</dbReference>
<keyword evidence="4" id="KW-1185">Reference proteome</keyword>
<evidence type="ECO:0000313" key="3">
    <source>
        <dbReference type="EMBL" id="KAB0802469.1"/>
    </source>
</evidence>
<reference evidence="2 4" key="1">
    <citation type="journal article" date="2018" name="Elife">
        <title>Firefly genomes illuminate parallel origins of bioluminescence in beetles.</title>
        <authorList>
            <person name="Fallon T.R."/>
            <person name="Lower S.E."/>
            <person name="Chang C.H."/>
            <person name="Bessho-Uehara M."/>
            <person name="Martin G.J."/>
            <person name="Bewick A.J."/>
            <person name="Behringer M."/>
            <person name="Debat H.J."/>
            <person name="Wong I."/>
            <person name="Day J.C."/>
            <person name="Suvorov A."/>
            <person name="Silva C.J."/>
            <person name="Stanger-Hall K.F."/>
            <person name="Hall D.W."/>
            <person name="Schmitz R.J."/>
            <person name="Nelson D.R."/>
            <person name="Lewis S.M."/>
            <person name="Shigenobu S."/>
            <person name="Bybee S.M."/>
            <person name="Larracuente A.M."/>
            <person name="Oba Y."/>
            <person name="Weng J.K."/>
        </authorList>
    </citation>
    <scope>NUCLEOTIDE SEQUENCE [LARGE SCALE GENOMIC DNA]</scope>
    <source>
        <strain evidence="2">1611_PpyrPB1</strain>
        <tissue evidence="2">Whole body</tissue>
    </source>
</reference>